<evidence type="ECO:0000313" key="2">
    <source>
        <dbReference type="EMBL" id="QQX76402.1"/>
    </source>
</evidence>
<dbReference type="EMBL" id="CP068439">
    <property type="protein sequence ID" value="QQX76402.1"/>
    <property type="molecule type" value="Genomic_DNA"/>
</dbReference>
<keyword evidence="3" id="KW-1185">Reference proteome</keyword>
<evidence type="ECO:0000313" key="3">
    <source>
        <dbReference type="Proteomes" id="UP000629420"/>
    </source>
</evidence>
<feature type="domain" description="Helix-turn-helix" evidence="1">
    <location>
        <begin position="22"/>
        <end position="61"/>
    </location>
</feature>
<evidence type="ECO:0000259" key="1">
    <source>
        <dbReference type="Pfam" id="PF12728"/>
    </source>
</evidence>
<name>A0ABX7DRM1_9FLAO</name>
<dbReference type="Pfam" id="PF12728">
    <property type="entry name" value="HTH_17"/>
    <property type="match status" value="1"/>
</dbReference>
<dbReference type="RefSeq" id="WP_202336206.1">
    <property type="nucleotide sequence ID" value="NZ_CP068439.1"/>
</dbReference>
<dbReference type="Proteomes" id="UP000629420">
    <property type="component" value="Chromosome"/>
</dbReference>
<proteinExistence type="predicted"/>
<gene>
    <name evidence="2" type="ORF">JK629_13910</name>
</gene>
<organism evidence="2 3">
    <name type="scientific">Aequorivita iocasae</name>
    <dbReference type="NCBI Taxonomy" id="2803865"/>
    <lineage>
        <taxon>Bacteria</taxon>
        <taxon>Pseudomonadati</taxon>
        <taxon>Bacteroidota</taxon>
        <taxon>Flavobacteriia</taxon>
        <taxon>Flavobacteriales</taxon>
        <taxon>Flavobacteriaceae</taxon>
        <taxon>Aequorivita</taxon>
    </lineage>
</organism>
<dbReference type="InterPro" id="IPR009061">
    <property type="entry name" value="DNA-bd_dom_put_sf"/>
</dbReference>
<dbReference type="SUPFAM" id="SSF46955">
    <property type="entry name" value="Putative DNA-binding domain"/>
    <property type="match status" value="1"/>
</dbReference>
<accession>A0ABX7DRM1</accession>
<dbReference type="InterPro" id="IPR041657">
    <property type="entry name" value="HTH_17"/>
</dbReference>
<sequence>MPQEPTKERSKDLREVRLVKDEQITELFGISKSCLYRWRKRGAIPYMKIGSTNFYLEDVILKMLYLRGGKLPDDMDEKP</sequence>
<protein>
    <submittedName>
        <fullName evidence="2">Helix-turn-helix domain-containing protein</fullName>
    </submittedName>
</protein>
<reference evidence="2 3" key="1">
    <citation type="submission" date="2021-01" db="EMBL/GenBank/DDBJ databases">
        <title>Aequorivita sp. strain KX20305, a bacterium isolated from the sediment collected at a cold seep field in South China Sea.</title>
        <authorList>
            <person name="Zhang H."/>
            <person name="Li C."/>
        </authorList>
    </citation>
    <scope>NUCLEOTIDE SEQUENCE [LARGE SCALE GENOMIC DNA]</scope>
    <source>
        <strain evidence="2 3">KX20305</strain>
    </source>
</reference>